<accession>A0A853QZP8</accession>
<dbReference type="InterPro" id="IPR007267">
    <property type="entry name" value="GtrA_DPMS_TM"/>
</dbReference>
<dbReference type="GeneID" id="93953757"/>
<evidence type="ECO:0000256" key="2">
    <source>
        <dbReference type="ARBA" id="ARBA00009399"/>
    </source>
</evidence>
<comment type="caution">
    <text evidence="8">The sequence shown here is derived from an EMBL/GenBank/DDBJ whole genome shotgun (WGS) entry which is preliminary data.</text>
</comment>
<evidence type="ECO:0000313" key="9">
    <source>
        <dbReference type="Proteomes" id="UP000094808"/>
    </source>
</evidence>
<dbReference type="Proteomes" id="UP000094808">
    <property type="component" value="Unassembled WGS sequence"/>
</dbReference>
<gene>
    <name evidence="8" type="ORF">A1QS_07155</name>
</gene>
<evidence type="ECO:0000259" key="7">
    <source>
        <dbReference type="Pfam" id="PF04138"/>
    </source>
</evidence>
<keyword evidence="4 6" id="KW-1133">Transmembrane helix</keyword>
<evidence type="ECO:0000256" key="6">
    <source>
        <dbReference type="SAM" id="Phobius"/>
    </source>
</evidence>
<comment type="similarity">
    <text evidence="2">Belongs to the GtrA family.</text>
</comment>
<feature type="transmembrane region" description="Helical" evidence="6">
    <location>
        <begin position="7"/>
        <end position="27"/>
    </location>
</feature>
<organism evidence="8 9">
    <name type="scientific">Vibrio ordalii FS-238</name>
    <dbReference type="NCBI Taxonomy" id="617133"/>
    <lineage>
        <taxon>Bacteria</taxon>
        <taxon>Pseudomonadati</taxon>
        <taxon>Pseudomonadota</taxon>
        <taxon>Gammaproteobacteria</taxon>
        <taxon>Vibrionales</taxon>
        <taxon>Vibrionaceae</taxon>
        <taxon>Vibrio</taxon>
    </lineage>
</organism>
<evidence type="ECO:0000313" key="8">
    <source>
        <dbReference type="EMBL" id="OEE34061.1"/>
    </source>
</evidence>
<dbReference type="PANTHER" id="PTHR38459:SF1">
    <property type="entry name" value="PROPHAGE BACTOPRENOL-LINKED GLUCOSE TRANSLOCASE HOMOLOG"/>
    <property type="match status" value="1"/>
</dbReference>
<dbReference type="GO" id="GO:0000271">
    <property type="term" value="P:polysaccharide biosynthetic process"/>
    <property type="evidence" value="ECO:0007669"/>
    <property type="project" value="InterPro"/>
</dbReference>
<feature type="transmembrane region" description="Helical" evidence="6">
    <location>
        <begin position="33"/>
        <end position="51"/>
    </location>
</feature>
<keyword evidence="3 6" id="KW-0812">Transmembrane</keyword>
<feature type="domain" description="GtrA/DPMS transmembrane" evidence="7">
    <location>
        <begin position="15"/>
        <end position="122"/>
    </location>
</feature>
<evidence type="ECO:0000256" key="1">
    <source>
        <dbReference type="ARBA" id="ARBA00004141"/>
    </source>
</evidence>
<dbReference type="PANTHER" id="PTHR38459">
    <property type="entry name" value="PROPHAGE BACTOPRENOL-LINKED GLUCOSE TRANSLOCASE HOMOLOG"/>
    <property type="match status" value="1"/>
</dbReference>
<evidence type="ECO:0000256" key="5">
    <source>
        <dbReference type="ARBA" id="ARBA00023136"/>
    </source>
</evidence>
<dbReference type="AlphaFoldDB" id="A0A853QZP8"/>
<feature type="transmembrane region" description="Helical" evidence="6">
    <location>
        <begin position="100"/>
        <end position="117"/>
    </location>
</feature>
<feature type="transmembrane region" description="Helical" evidence="6">
    <location>
        <begin position="72"/>
        <end position="94"/>
    </location>
</feature>
<evidence type="ECO:0000256" key="4">
    <source>
        <dbReference type="ARBA" id="ARBA00022989"/>
    </source>
</evidence>
<reference evidence="8 9" key="1">
    <citation type="journal article" date="2012" name="Science">
        <title>Ecological populations of bacteria act as socially cohesive units of antibiotic production and resistance.</title>
        <authorList>
            <person name="Cordero O.X."/>
            <person name="Wildschutte H."/>
            <person name="Kirkup B."/>
            <person name="Proehl S."/>
            <person name="Ngo L."/>
            <person name="Hussain F."/>
            <person name="Le Roux F."/>
            <person name="Mincer T."/>
            <person name="Polz M.F."/>
        </authorList>
    </citation>
    <scope>NUCLEOTIDE SEQUENCE [LARGE SCALE GENOMIC DNA]</scope>
    <source>
        <strain evidence="8 9">FS-238</strain>
    </source>
</reference>
<proteinExistence type="inferred from homology"/>
<keyword evidence="9" id="KW-1185">Reference proteome</keyword>
<dbReference type="Pfam" id="PF04138">
    <property type="entry name" value="GtrA_DPMS_TM"/>
    <property type="match status" value="1"/>
</dbReference>
<dbReference type="GO" id="GO:0005886">
    <property type="term" value="C:plasma membrane"/>
    <property type="evidence" value="ECO:0007669"/>
    <property type="project" value="TreeGrafter"/>
</dbReference>
<evidence type="ECO:0000256" key="3">
    <source>
        <dbReference type="ARBA" id="ARBA00022692"/>
    </source>
</evidence>
<comment type="subcellular location">
    <subcellularLocation>
        <location evidence="1">Membrane</location>
        <topology evidence="1">Multi-pass membrane protein</topology>
    </subcellularLocation>
</comment>
<keyword evidence="5 6" id="KW-0472">Membrane</keyword>
<dbReference type="InterPro" id="IPR051401">
    <property type="entry name" value="GtrA_CellWall_Glycosyl"/>
</dbReference>
<protein>
    <submittedName>
        <fullName evidence="8">GtrA family protein</fullName>
    </submittedName>
</protein>
<dbReference type="RefSeq" id="WP_017045894.1">
    <property type="nucleotide sequence ID" value="NZ_AJYS02000230.1"/>
</dbReference>
<dbReference type="EMBL" id="AJYS02000230">
    <property type="protein sequence ID" value="OEE34061.1"/>
    <property type="molecule type" value="Genomic_DNA"/>
</dbReference>
<sequence>MKSLIIYFFLQGVVYLLEMGMFLLLTMSVKFDVALANVSSKAFAAAMSFLGHRYVTFKGADKNQILAQVMKYILAVITNSMLGTTLLLVFEYYFSAHISILKFCSDVLIMILSFYVTKKIIFKV</sequence>
<name>A0A853QZP8_9VIBR</name>